<reference evidence="2" key="1">
    <citation type="journal article" date="2020" name="G3 (Bethesda)">
        <title>High-Quality Assemblies for Three Invasive Social Wasps from the &lt;i&gt;Vespula&lt;/i&gt; Genus.</title>
        <authorList>
            <person name="Harrop T.W.R."/>
            <person name="Guhlin J."/>
            <person name="McLaughlin G.M."/>
            <person name="Permina E."/>
            <person name="Stockwell P."/>
            <person name="Gilligan J."/>
            <person name="Le Lec M.F."/>
            <person name="Gruber M.A.M."/>
            <person name="Quinn O."/>
            <person name="Lovegrove M."/>
            <person name="Duncan E.J."/>
            <person name="Remnant E.J."/>
            <person name="Van Eeckhoven J."/>
            <person name="Graham B."/>
            <person name="Knapp R.A."/>
            <person name="Langford K.W."/>
            <person name="Kronenberg Z."/>
            <person name="Press M.O."/>
            <person name="Eacker S.M."/>
            <person name="Wilson-Rankin E.E."/>
            <person name="Purcell J."/>
            <person name="Lester P.J."/>
            <person name="Dearden P.K."/>
        </authorList>
    </citation>
    <scope>NUCLEOTIDE SEQUENCE</scope>
    <source>
        <strain evidence="2">Volc-1</strain>
    </source>
</reference>
<comment type="caution">
    <text evidence="2">The sequence shown here is derived from an EMBL/GenBank/DDBJ whole genome shotgun (WGS) entry which is preliminary data.</text>
</comment>
<dbReference type="AlphaFoldDB" id="A0A834NXE7"/>
<protein>
    <submittedName>
        <fullName evidence="2">Uncharacterized protein</fullName>
    </submittedName>
</protein>
<evidence type="ECO:0000313" key="2">
    <source>
        <dbReference type="EMBL" id="KAF7420182.1"/>
    </source>
</evidence>
<gene>
    <name evidence="2" type="ORF">H0235_010479</name>
</gene>
<feature type="compositionally biased region" description="Acidic residues" evidence="1">
    <location>
        <begin position="1"/>
        <end position="34"/>
    </location>
</feature>
<dbReference type="EMBL" id="JACSDY010000009">
    <property type="protein sequence ID" value="KAF7420182.1"/>
    <property type="molecule type" value="Genomic_DNA"/>
</dbReference>
<keyword evidence="3" id="KW-1185">Reference proteome</keyword>
<organism evidence="2 3">
    <name type="scientific">Vespula pensylvanica</name>
    <name type="common">Western yellow jacket</name>
    <name type="synonym">Wasp</name>
    <dbReference type="NCBI Taxonomy" id="30213"/>
    <lineage>
        <taxon>Eukaryota</taxon>
        <taxon>Metazoa</taxon>
        <taxon>Ecdysozoa</taxon>
        <taxon>Arthropoda</taxon>
        <taxon>Hexapoda</taxon>
        <taxon>Insecta</taxon>
        <taxon>Pterygota</taxon>
        <taxon>Neoptera</taxon>
        <taxon>Endopterygota</taxon>
        <taxon>Hymenoptera</taxon>
        <taxon>Apocrita</taxon>
        <taxon>Aculeata</taxon>
        <taxon>Vespoidea</taxon>
        <taxon>Vespidae</taxon>
        <taxon>Vespinae</taxon>
        <taxon>Vespula</taxon>
    </lineage>
</organism>
<feature type="region of interest" description="Disordered" evidence="1">
    <location>
        <begin position="1"/>
        <end position="52"/>
    </location>
</feature>
<accession>A0A834NXE7</accession>
<dbReference type="Proteomes" id="UP000600918">
    <property type="component" value="Unassembled WGS sequence"/>
</dbReference>
<sequence length="119" mass="14122">MDDNDDEEEQEEKQEEEEEKEEEKEEEEEEEEEEERKLSEDKDGLLRGGRTFADGFRAYPETKIEVVLDPLDVHISDDLERRGSQLRILRRPLYVMHLSSRMHVPNVPTTAYNAYSYSD</sequence>
<evidence type="ECO:0000256" key="1">
    <source>
        <dbReference type="SAM" id="MobiDB-lite"/>
    </source>
</evidence>
<feature type="compositionally biased region" description="Basic and acidic residues" evidence="1">
    <location>
        <begin position="35"/>
        <end position="45"/>
    </location>
</feature>
<name>A0A834NXE7_VESPE</name>
<evidence type="ECO:0000313" key="3">
    <source>
        <dbReference type="Proteomes" id="UP000600918"/>
    </source>
</evidence>
<proteinExistence type="predicted"/>